<dbReference type="GO" id="GO:0005737">
    <property type="term" value="C:cytoplasm"/>
    <property type="evidence" value="ECO:0007669"/>
    <property type="project" value="TreeGrafter"/>
</dbReference>
<accession>A0A537JEV3</accession>
<dbReference type="FunFam" id="3.40.50.720:FF:000311">
    <property type="entry name" value="Ornithine cyclodeaminase"/>
    <property type="match status" value="1"/>
</dbReference>
<keyword evidence="3" id="KW-0520">NAD</keyword>
<dbReference type="InterPro" id="IPR003462">
    <property type="entry name" value="ODC_Mu_crystall"/>
</dbReference>
<dbReference type="GO" id="GO:0016491">
    <property type="term" value="F:oxidoreductase activity"/>
    <property type="evidence" value="ECO:0007669"/>
    <property type="project" value="UniProtKB-KW"/>
</dbReference>
<dbReference type="Gene3D" id="3.40.50.720">
    <property type="entry name" value="NAD(P)-binding Rossmann-like Domain"/>
    <property type="match status" value="1"/>
</dbReference>
<dbReference type="Pfam" id="PF02423">
    <property type="entry name" value="OCD_Mu_crystall"/>
    <property type="match status" value="1"/>
</dbReference>
<evidence type="ECO:0000256" key="7">
    <source>
        <dbReference type="ARBA" id="ARBA00070669"/>
    </source>
</evidence>
<dbReference type="GO" id="GO:0042562">
    <property type="term" value="F:hormone binding"/>
    <property type="evidence" value="ECO:0007669"/>
    <property type="project" value="TreeGrafter"/>
</dbReference>
<reference evidence="9 10" key="1">
    <citation type="journal article" date="2019" name="Nat. Microbiol.">
        <title>Mediterranean grassland soil C-N compound turnover is dependent on rainfall and depth, and is mediated by genomically divergent microorganisms.</title>
        <authorList>
            <person name="Diamond S."/>
            <person name="Andeer P.F."/>
            <person name="Li Z."/>
            <person name="Crits-Christoph A."/>
            <person name="Burstein D."/>
            <person name="Anantharaman K."/>
            <person name="Lane K.R."/>
            <person name="Thomas B.C."/>
            <person name="Pan C."/>
            <person name="Northen T.R."/>
            <person name="Banfield J.F."/>
        </authorList>
    </citation>
    <scope>NUCLEOTIDE SEQUENCE [LARGE SCALE GENOMIC DNA]</scope>
    <source>
        <strain evidence="9">NP_6</strain>
    </source>
</reference>
<dbReference type="InterPro" id="IPR023401">
    <property type="entry name" value="ODC_N"/>
</dbReference>
<comment type="catalytic activity">
    <reaction evidence="4">
        <text>L-proline + NAD(+) = 1-pyrroline-2-carboxylate + NADH + H(+)</text>
        <dbReference type="Rhea" id="RHEA:20321"/>
        <dbReference type="ChEBI" id="CHEBI:15378"/>
        <dbReference type="ChEBI" id="CHEBI:39785"/>
        <dbReference type="ChEBI" id="CHEBI:57540"/>
        <dbReference type="ChEBI" id="CHEBI:57945"/>
        <dbReference type="ChEBI" id="CHEBI:60039"/>
        <dbReference type="EC" id="1.5.1.49"/>
    </reaction>
</comment>
<gene>
    <name evidence="9" type="ORF">E6H03_06180</name>
</gene>
<dbReference type="PANTHER" id="PTHR13812">
    <property type="entry name" value="KETIMINE REDUCTASE MU-CRYSTALLIN"/>
    <property type="match status" value="1"/>
</dbReference>
<evidence type="ECO:0000256" key="8">
    <source>
        <dbReference type="ARBA" id="ARBA00078572"/>
    </source>
</evidence>
<sequence>MVTLLKESHLRRLLVMRDLVPLMERALAAFSTGAVVQPVRPVIPVETHGGILALMPAYVRDQGALGFKVVTFYPGNAARGLPTHLATIMLHDPATGAPLALLDGRLITEMRTAAVSAAATKHLARRGAAIAALLGAGVQARSHIEALREVCALREVRVWTRTRAHADAFARETAERYGLPVAAAASAEEAVRGAEVICTVTSSQTPVLEGRWLSPGAHINAVGAPRPTWREMDTEAVVRARLFVDSRAAAVVEAGDIVAPMNEGAITGDHIRAEIGEVFAGRRPGRTDAGQVTLFKSLGLAVEDVATAQLAYERARERQVGEELALD</sequence>
<evidence type="ECO:0000256" key="5">
    <source>
        <dbReference type="ARBA" id="ARBA00052703"/>
    </source>
</evidence>
<dbReference type="EMBL" id="VBAN01000180">
    <property type="protein sequence ID" value="TMI82071.1"/>
    <property type="molecule type" value="Genomic_DNA"/>
</dbReference>
<dbReference type="SUPFAM" id="SSF51735">
    <property type="entry name" value="NAD(P)-binding Rossmann-fold domains"/>
    <property type="match status" value="1"/>
</dbReference>
<comment type="similarity">
    <text evidence="1">Belongs to the ornithine cyclodeaminase/mu-crystallin family.</text>
</comment>
<dbReference type="Gene3D" id="3.30.1780.10">
    <property type="entry name" value="ornithine cyclodeaminase, domain 1"/>
    <property type="match status" value="1"/>
</dbReference>
<evidence type="ECO:0000256" key="2">
    <source>
        <dbReference type="ARBA" id="ARBA00023002"/>
    </source>
</evidence>
<evidence type="ECO:0000256" key="1">
    <source>
        <dbReference type="ARBA" id="ARBA00008903"/>
    </source>
</evidence>
<evidence type="ECO:0000256" key="6">
    <source>
        <dbReference type="ARBA" id="ARBA00067080"/>
    </source>
</evidence>
<evidence type="ECO:0000256" key="3">
    <source>
        <dbReference type="ARBA" id="ARBA00023027"/>
    </source>
</evidence>
<protein>
    <recommendedName>
        <fullName evidence="7">Delta(1)-pyrroline-2-carboxylate reductase</fullName>
        <ecNumber evidence="6">1.5.1.49</ecNumber>
    </recommendedName>
    <alternativeName>
        <fullName evidence="8">Proline ketimine reductase</fullName>
    </alternativeName>
</protein>
<evidence type="ECO:0000313" key="10">
    <source>
        <dbReference type="Proteomes" id="UP000318093"/>
    </source>
</evidence>
<comment type="catalytic activity">
    <reaction evidence="5">
        <text>L-proline + NADP(+) = 1-pyrroline-2-carboxylate + NADPH + H(+)</text>
        <dbReference type="Rhea" id="RHEA:20317"/>
        <dbReference type="ChEBI" id="CHEBI:15378"/>
        <dbReference type="ChEBI" id="CHEBI:39785"/>
        <dbReference type="ChEBI" id="CHEBI:57783"/>
        <dbReference type="ChEBI" id="CHEBI:58349"/>
        <dbReference type="ChEBI" id="CHEBI:60039"/>
        <dbReference type="EC" id="1.5.1.49"/>
    </reaction>
</comment>
<evidence type="ECO:0000313" key="9">
    <source>
        <dbReference type="EMBL" id="TMI82071.1"/>
    </source>
</evidence>
<dbReference type="EC" id="1.5.1.49" evidence="6"/>
<proteinExistence type="inferred from homology"/>
<dbReference type="InterPro" id="IPR036291">
    <property type="entry name" value="NAD(P)-bd_dom_sf"/>
</dbReference>
<organism evidence="9 10">
    <name type="scientific">Candidatus Segetimicrobium genomatis</name>
    <dbReference type="NCBI Taxonomy" id="2569760"/>
    <lineage>
        <taxon>Bacteria</taxon>
        <taxon>Bacillati</taxon>
        <taxon>Candidatus Sysuimicrobiota</taxon>
        <taxon>Candidatus Sysuimicrobiia</taxon>
        <taxon>Candidatus Sysuimicrobiales</taxon>
        <taxon>Candidatus Segetimicrobiaceae</taxon>
        <taxon>Candidatus Segetimicrobium</taxon>
    </lineage>
</organism>
<name>A0A537JEV3_9BACT</name>
<dbReference type="Proteomes" id="UP000318093">
    <property type="component" value="Unassembled WGS sequence"/>
</dbReference>
<dbReference type="FunFam" id="3.30.1780.10:FF:000002">
    <property type="entry name" value="Ornithine cyclodeaminase"/>
    <property type="match status" value="1"/>
</dbReference>
<dbReference type="GO" id="GO:0019752">
    <property type="term" value="P:carboxylic acid metabolic process"/>
    <property type="evidence" value="ECO:0007669"/>
    <property type="project" value="UniProtKB-ARBA"/>
</dbReference>
<dbReference type="AlphaFoldDB" id="A0A537JEV3"/>
<dbReference type="PIRSF" id="PIRSF001439">
    <property type="entry name" value="CryM"/>
    <property type="match status" value="1"/>
</dbReference>
<comment type="caution">
    <text evidence="9">The sequence shown here is derived from an EMBL/GenBank/DDBJ whole genome shotgun (WGS) entry which is preliminary data.</text>
</comment>
<keyword evidence="2" id="KW-0560">Oxidoreductase</keyword>
<dbReference type="PANTHER" id="PTHR13812:SF19">
    <property type="entry name" value="KETIMINE REDUCTASE MU-CRYSTALLIN"/>
    <property type="match status" value="1"/>
</dbReference>
<evidence type="ECO:0000256" key="4">
    <source>
        <dbReference type="ARBA" id="ARBA00050354"/>
    </source>
</evidence>